<protein>
    <submittedName>
        <fullName evidence="5">Phage tail tape measure protein</fullName>
    </submittedName>
</protein>
<organism evidence="5">
    <name type="scientific">Streptomyces sp. R08</name>
    <dbReference type="NCBI Taxonomy" id="3238624"/>
    <lineage>
        <taxon>Bacteria</taxon>
        <taxon>Bacillati</taxon>
        <taxon>Actinomycetota</taxon>
        <taxon>Actinomycetes</taxon>
        <taxon>Kitasatosporales</taxon>
        <taxon>Streptomycetaceae</taxon>
        <taxon>Streptomyces</taxon>
    </lineage>
</organism>
<dbReference type="Gene3D" id="1.10.530.10">
    <property type="match status" value="1"/>
</dbReference>
<keyword evidence="2" id="KW-0812">Transmembrane</keyword>
<dbReference type="InterPro" id="IPR008258">
    <property type="entry name" value="Transglycosylase_SLT_dom_1"/>
</dbReference>
<feature type="transmembrane region" description="Helical" evidence="2">
    <location>
        <begin position="515"/>
        <end position="534"/>
    </location>
</feature>
<keyword evidence="2" id="KW-1133">Transmembrane helix</keyword>
<feature type="transmembrane region" description="Helical" evidence="2">
    <location>
        <begin position="472"/>
        <end position="495"/>
    </location>
</feature>
<keyword evidence="2" id="KW-0472">Membrane</keyword>
<keyword evidence="1" id="KW-1188">Viral release from host cell</keyword>
<evidence type="ECO:0000256" key="2">
    <source>
        <dbReference type="SAM" id="Phobius"/>
    </source>
</evidence>
<evidence type="ECO:0000313" key="5">
    <source>
        <dbReference type="EMBL" id="XDQ04645.1"/>
    </source>
</evidence>
<dbReference type="Pfam" id="PF10145">
    <property type="entry name" value="PhageMin_Tail"/>
    <property type="match status" value="1"/>
</dbReference>
<feature type="domain" description="Transglycosylase SLT" evidence="3">
    <location>
        <begin position="817"/>
        <end position="902"/>
    </location>
</feature>
<dbReference type="InterPro" id="IPR023346">
    <property type="entry name" value="Lysozyme-like_dom_sf"/>
</dbReference>
<sequence length="988" mass="103332">MPAPEIAVAYVSIVPEIQGFAAQLRSQIVGPAADAGNDAGESAGSGLKDKLKAGAAAAGVAAGALLAKGIADAFEQANITKRLGAQLGATPKDAARYGKVAGDLYAKGVSGSFEDAAESIKSVMQSGIAPPGASNKQLQSIATKASDVANVFDEDLGGVTNAVSQMMRNGLAKNADEAFDVITKGMQNGTNKSDDLLDTFNEYGTQFRKLGLDGPKALGLMSQAIKGGARDADTAADALKEFSIRAIDGSTTTATGFKALGLDAGKMGAQIAKGGKSASDGLQLTLTKLRGMKDPVKQSAAATALFGTKAEDLGKALFDMDPGKAVDTLGKVGGSAKGLGDSIRSGPQYQIETFTRTLQQKLTTALGTYLIPALSDVLKYGKSGFAWVKDNQAWLLPFAAGITAIATAIGIYNGVLKIVSLVTRGWAVAQGILNAVMALNPFVLIALAVIGLGAALVVAYKKSETFREIVNAAFGAVKDAVMAVVDWFTGSFMPFFTKTIPGAFQTVLSWVKKNWPWILGAITGPIGLAVVYVIKHWDQISQGFADGWQWMKDHVFYPIRDFFTKTIPGWAGTLKDKIVGAFSTAAKDAGKGFDKLRDLAKAPISFVINTVYNRGIVGTWNKIAGAFGAPKLGEWHPKGFAAGGYTGAGGKYTPAGVVHAGEYVIPKEQTARIGLGPLEYMRKHGKLPGYSIGGLVGGAWDWTKDTVGGAGSKAWDTIKKGASWLGDTIEASARAGVKHVVNPLIAKIPGTSHGFGKMAKGIPNKMVDAIFGYAKTADKKMIPNVDYNPGAGVKQWSSVVLKALGMVGQPSSLLNTVLRRMNQESGGNPKAINNWDINAKNGTPSKGLMQVIDPTFNAYAGKLRGRGIWDPLANVYSSMRYAMSRYGSLSSAYNRTGGYDNGGFLQPGATLSANDSGKPEPVFTAGQWSVLSTLANRGATGAQGGLQAGDTLRLTIDGKTTLEAYVDKRADDRIHKGIITPASLGRSI</sequence>
<dbReference type="RefSeq" id="WP_369190157.1">
    <property type="nucleotide sequence ID" value="NZ_CP163431.1"/>
</dbReference>
<evidence type="ECO:0000259" key="4">
    <source>
        <dbReference type="Pfam" id="PF10145"/>
    </source>
</evidence>
<dbReference type="InterPro" id="IPR010090">
    <property type="entry name" value="Phage_tape_meas"/>
</dbReference>
<dbReference type="PANTHER" id="PTHR37813">
    <property type="entry name" value="FELS-2 PROPHAGE PROTEIN"/>
    <property type="match status" value="1"/>
</dbReference>
<dbReference type="CDD" id="cd13402">
    <property type="entry name" value="LT_TF-like"/>
    <property type="match status" value="1"/>
</dbReference>
<reference evidence="5" key="1">
    <citation type="submission" date="2024-07" db="EMBL/GenBank/DDBJ databases">
        <authorList>
            <person name="Yu S.T."/>
        </authorList>
    </citation>
    <scope>NUCLEOTIDE SEQUENCE</scope>
    <source>
        <strain evidence="5">R08</strain>
    </source>
</reference>
<evidence type="ECO:0000259" key="3">
    <source>
        <dbReference type="Pfam" id="PF01464"/>
    </source>
</evidence>
<dbReference type="PANTHER" id="PTHR37813:SF1">
    <property type="entry name" value="FELS-2 PROPHAGE PROTEIN"/>
    <property type="match status" value="1"/>
</dbReference>
<proteinExistence type="predicted"/>
<dbReference type="SUPFAM" id="SSF53955">
    <property type="entry name" value="Lysozyme-like"/>
    <property type="match status" value="1"/>
</dbReference>
<accession>A0AB39ME32</accession>
<evidence type="ECO:0000256" key="1">
    <source>
        <dbReference type="ARBA" id="ARBA00022612"/>
    </source>
</evidence>
<feature type="domain" description="Phage tail tape measure protein" evidence="4">
    <location>
        <begin position="107"/>
        <end position="307"/>
    </location>
</feature>
<dbReference type="AlphaFoldDB" id="A0AB39ME32"/>
<feature type="transmembrane region" description="Helical" evidence="2">
    <location>
        <begin position="432"/>
        <end position="460"/>
    </location>
</feature>
<gene>
    <name evidence="5" type="ORF">AB5J58_32765</name>
</gene>
<feature type="transmembrane region" description="Helical" evidence="2">
    <location>
        <begin position="393"/>
        <end position="412"/>
    </location>
</feature>
<dbReference type="Pfam" id="PF01464">
    <property type="entry name" value="SLT"/>
    <property type="match status" value="1"/>
</dbReference>
<dbReference type="EMBL" id="CP163431">
    <property type="protein sequence ID" value="XDQ04645.1"/>
    <property type="molecule type" value="Genomic_DNA"/>
</dbReference>
<name>A0AB39ME32_9ACTN</name>